<comment type="caution">
    <text evidence="13">The sequence shown here is derived from an EMBL/GenBank/DDBJ whole genome shotgun (WGS) entry which is preliminary data.</text>
</comment>
<dbReference type="PANTHER" id="PTHR30181:SF2">
    <property type="entry name" value="PTS SYSTEM MANNITOL-SPECIFIC EIICBA COMPONENT"/>
    <property type="match status" value="1"/>
</dbReference>
<evidence type="ECO:0000256" key="5">
    <source>
        <dbReference type="ARBA" id="ARBA00022597"/>
    </source>
</evidence>
<dbReference type="InterPro" id="IPR002178">
    <property type="entry name" value="PTS_EIIA_type-2_dom"/>
</dbReference>
<keyword evidence="8" id="KW-0418">Kinase</keyword>
<dbReference type="Pfam" id="PF00359">
    <property type="entry name" value="PTS_EIIA_2"/>
    <property type="match status" value="1"/>
</dbReference>
<dbReference type="OrthoDB" id="1640042at2"/>
<dbReference type="Gene3D" id="3.40.930.10">
    <property type="entry name" value="Mannitol-specific EII, Chain A"/>
    <property type="match status" value="1"/>
</dbReference>
<evidence type="ECO:0000256" key="2">
    <source>
        <dbReference type="ARBA" id="ARBA00014783"/>
    </source>
</evidence>
<dbReference type="GO" id="GO:0009401">
    <property type="term" value="P:phosphoenolpyruvate-dependent sugar phosphotransferase system"/>
    <property type="evidence" value="ECO:0007669"/>
    <property type="project" value="UniProtKB-KW"/>
</dbReference>
<protein>
    <recommendedName>
        <fullName evidence="2">Mannitol-specific phosphotransferase enzyme IIA component</fullName>
    </recommendedName>
    <alternativeName>
        <fullName evidence="10">EIIA</fullName>
    </alternativeName>
    <alternativeName>
        <fullName evidence="11">EIII</fullName>
    </alternativeName>
    <alternativeName>
        <fullName evidence="9">PTS system mannitol-specific EIIA component</fullName>
    </alternativeName>
</protein>
<evidence type="ECO:0000256" key="11">
    <source>
        <dbReference type="ARBA" id="ARBA00030962"/>
    </source>
</evidence>
<keyword evidence="7" id="KW-0598">Phosphotransferase system</keyword>
<dbReference type="PROSITE" id="PS51094">
    <property type="entry name" value="PTS_EIIA_TYPE_2"/>
    <property type="match status" value="1"/>
</dbReference>
<dbReference type="STRING" id="1308866.J416_01709"/>
<evidence type="ECO:0000256" key="9">
    <source>
        <dbReference type="ARBA" id="ARBA00029908"/>
    </source>
</evidence>
<dbReference type="GO" id="GO:0005886">
    <property type="term" value="C:plasma membrane"/>
    <property type="evidence" value="ECO:0007669"/>
    <property type="project" value="TreeGrafter"/>
</dbReference>
<evidence type="ECO:0000313" key="13">
    <source>
        <dbReference type="EMBL" id="ENH98170.1"/>
    </source>
</evidence>
<dbReference type="EMBL" id="APML01000005">
    <property type="protein sequence ID" value="ENH98170.1"/>
    <property type="molecule type" value="Genomic_DNA"/>
</dbReference>
<reference evidence="13 14" key="1">
    <citation type="submission" date="2013-03" db="EMBL/GenBank/DDBJ databases">
        <title>Draft genome sequence of Gracibacillus halophilus YIM-C55.5, a moderately halophilic and thermophilic organism from the Xiaochaidamu salt lake.</title>
        <authorList>
            <person name="Sugumar T."/>
            <person name="Polireddy D.R."/>
            <person name="Antony A."/>
            <person name="Madhava Y.R."/>
            <person name="Sivakumar N."/>
        </authorList>
    </citation>
    <scope>NUCLEOTIDE SEQUENCE [LARGE SCALE GENOMIC DNA]</scope>
    <source>
        <strain evidence="13 14">YIM-C55.5</strain>
    </source>
</reference>
<keyword evidence="6" id="KW-0808">Transferase</keyword>
<dbReference type="AlphaFoldDB" id="N4WUZ9"/>
<dbReference type="GO" id="GO:0016301">
    <property type="term" value="F:kinase activity"/>
    <property type="evidence" value="ECO:0007669"/>
    <property type="project" value="UniProtKB-KW"/>
</dbReference>
<keyword evidence="4" id="KW-0597">Phosphoprotein</keyword>
<accession>N4WUZ9</accession>
<dbReference type="Proteomes" id="UP000012283">
    <property type="component" value="Unassembled WGS sequence"/>
</dbReference>
<evidence type="ECO:0000256" key="10">
    <source>
        <dbReference type="ARBA" id="ARBA00030956"/>
    </source>
</evidence>
<evidence type="ECO:0000256" key="3">
    <source>
        <dbReference type="ARBA" id="ARBA00022448"/>
    </source>
</evidence>
<evidence type="ECO:0000256" key="4">
    <source>
        <dbReference type="ARBA" id="ARBA00022553"/>
    </source>
</evidence>
<evidence type="ECO:0000256" key="8">
    <source>
        <dbReference type="ARBA" id="ARBA00022777"/>
    </source>
</evidence>
<evidence type="ECO:0000256" key="7">
    <source>
        <dbReference type="ARBA" id="ARBA00022683"/>
    </source>
</evidence>
<dbReference type="PATRIC" id="fig|1308866.3.peg.347"/>
<evidence type="ECO:0000313" key="14">
    <source>
        <dbReference type="Proteomes" id="UP000012283"/>
    </source>
</evidence>
<dbReference type="PROSITE" id="PS00372">
    <property type="entry name" value="PTS_EIIA_TYPE_2_HIS"/>
    <property type="match status" value="1"/>
</dbReference>
<dbReference type="RefSeq" id="WP_003463410.1">
    <property type="nucleotide sequence ID" value="NZ_APML01000005.1"/>
</dbReference>
<dbReference type="GO" id="GO:0090563">
    <property type="term" value="F:protein-phosphocysteine-sugar phosphotransferase activity"/>
    <property type="evidence" value="ECO:0007669"/>
    <property type="project" value="TreeGrafter"/>
</dbReference>
<evidence type="ECO:0000259" key="12">
    <source>
        <dbReference type="PROSITE" id="PS51094"/>
    </source>
</evidence>
<name>N4WUZ9_9BACI</name>
<dbReference type="InterPro" id="IPR016152">
    <property type="entry name" value="PTrfase/Anion_transptr"/>
</dbReference>
<dbReference type="SUPFAM" id="SSF55804">
    <property type="entry name" value="Phoshotransferase/anion transport protein"/>
    <property type="match status" value="1"/>
</dbReference>
<keyword evidence="14" id="KW-1185">Reference proteome</keyword>
<proteinExistence type="predicted"/>
<keyword evidence="3" id="KW-0813">Transport</keyword>
<organism evidence="13 14">
    <name type="scientific">Gracilibacillus halophilus YIM-C55.5</name>
    <dbReference type="NCBI Taxonomy" id="1308866"/>
    <lineage>
        <taxon>Bacteria</taxon>
        <taxon>Bacillati</taxon>
        <taxon>Bacillota</taxon>
        <taxon>Bacilli</taxon>
        <taxon>Bacillales</taxon>
        <taxon>Bacillaceae</taxon>
        <taxon>Gracilibacillus</taxon>
    </lineage>
</organism>
<dbReference type="InterPro" id="IPR050893">
    <property type="entry name" value="Sugar_PTS"/>
</dbReference>
<gene>
    <name evidence="13" type="ORF">J416_01709</name>
</gene>
<comment type="function">
    <text evidence="1">The phosphoenolpyruvate-dependent sugar phosphotransferase system (sugar PTS), a major carbohydrate active transport system, catalyzes the phosphorylation of incoming sugar substrates concomitantly with their translocation across the cell membrane. The enzyme II CmtAB PTS system is involved in D-mannitol transport.</text>
</comment>
<evidence type="ECO:0000256" key="6">
    <source>
        <dbReference type="ARBA" id="ARBA00022679"/>
    </source>
</evidence>
<dbReference type="PANTHER" id="PTHR30181">
    <property type="entry name" value="MANNITOL PERMEASE IIC COMPONENT"/>
    <property type="match status" value="1"/>
</dbReference>
<dbReference type="eggNOG" id="COG4668">
    <property type="taxonomic scope" value="Bacteria"/>
</dbReference>
<feature type="domain" description="PTS EIIA type-2" evidence="12">
    <location>
        <begin position="4"/>
        <end position="143"/>
    </location>
</feature>
<sequence length="144" mass="15459">MAKDMLTSENIELGVALETKEEAIQYVGNLLQKNGYVEDTYVDKMLEREEVTSTYIGNQVAIPHGTEDAKQAVNETGLAVVTVPEGVDFGGNSTHIIIGIAGKGDEHLEILSNIALVCADEANIEKMKQADSKEAILDILGGVQ</sequence>
<keyword evidence="5" id="KW-0762">Sugar transport</keyword>
<evidence type="ECO:0000256" key="1">
    <source>
        <dbReference type="ARBA" id="ARBA00002434"/>
    </source>
</evidence>
<dbReference type="CDD" id="cd00211">
    <property type="entry name" value="PTS_IIA_fru"/>
    <property type="match status" value="1"/>
</dbReference>